<comment type="function">
    <text evidence="10 11">Involved in cell wall formation. Catalyzes the final step in the synthesis of UDP-N-acetylmuramoyl-pentapeptide, the precursor of murein.</text>
</comment>
<comment type="subcellular location">
    <subcellularLocation>
        <location evidence="10 11">Cytoplasm</location>
    </subcellularLocation>
</comment>
<dbReference type="GO" id="GO:0005737">
    <property type="term" value="C:cytoplasm"/>
    <property type="evidence" value="ECO:0007669"/>
    <property type="project" value="UniProtKB-SubCell"/>
</dbReference>
<dbReference type="Pfam" id="PF01225">
    <property type="entry name" value="Mur_ligase"/>
    <property type="match status" value="1"/>
</dbReference>
<evidence type="ECO:0000259" key="13">
    <source>
        <dbReference type="Pfam" id="PF02875"/>
    </source>
</evidence>
<keyword evidence="7 10" id="KW-0573">Peptidoglycan synthesis</keyword>
<dbReference type="InterPro" id="IPR004101">
    <property type="entry name" value="Mur_ligase_C"/>
</dbReference>
<sequence>MAALTVKEIVQATKGELIKGDQEALIHGVTIDSRKVKSGELFIPLVGERFDGHSFIGEVLLHGAGGILCDRSKYEAETIDEEQCVILVDDTLKAMHILAKYYMSKFDIPVIGVTGSTGKTSTKDMIYAVLSKKYNVLRNQGNFNNHIGLPLTMFQMEKDHEVAVFEMGMSGFGEIDLLAELVRPKIAVISNIGLSHIEHLGSQENIMKAKMEITNYFQKGSRLIVNGDDAYLAKLQQKEFEFNIIYIGVYGRYNYIAENIQDLGEYGSQFDLWIGSRNYSFKLKVPGKHNIYNALMAIAIGVEMDVEMSFIQEALEEFGGSKMRLNIMMTKEGIKIINDAYNASPDSMVSAISVLDKMIANRKIACLGDMLEMGEYTERGHYQVGAEIMNRQKIDMLVTVGSSAQHIAKGAKEHGFNEEQIFLCQDNHEAIEILKGILKHGDAVLIKGSRGMKMEEIVEYIQERS</sequence>
<comment type="pathway">
    <text evidence="10 11">Cell wall biogenesis; peptidoglycan biosynthesis.</text>
</comment>
<dbReference type="InterPro" id="IPR005863">
    <property type="entry name" value="UDP-N-AcMur_synth"/>
</dbReference>
<dbReference type="PANTHER" id="PTHR43024:SF1">
    <property type="entry name" value="UDP-N-ACETYLMURAMOYL-TRIPEPTIDE--D-ALANYL-D-ALANINE LIGASE"/>
    <property type="match status" value="1"/>
</dbReference>
<evidence type="ECO:0000256" key="6">
    <source>
        <dbReference type="ARBA" id="ARBA00022960"/>
    </source>
</evidence>
<dbReference type="InterPro" id="IPR013221">
    <property type="entry name" value="Mur_ligase_cen"/>
</dbReference>
<dbReference type="GO" id="GO:0051301">
    <property type="term" value="P:cell division"/>
    <property type="evidence" value="ECO:0007669"/>
    <property type="project" value="UniProtKB-KW"/>
</dbReference>
<keyword evidence="9 10" id="KW-0961">Cell wall biogenesis/degradation</keyword>
<evidence type="ECO:0000259" key="12">
    <source>
        <dbReference type="Pfam" id="PF01225"/>
    </source>
</evidence>
<dbReference type="RefSeq" id="WP_184311528.1">
    <property type="nucleotide sequence ID" value="NZ_JACHEN010000019.1"/>
</dbReference>
<dbReference type="GO" id="GO:0071555">
    <property type="term" value="P:cell wall organization"/>
    <property type="evidence" value="ECO:0007669"/>
    <property type="project" value="UniProtKB-KW"/>
</dbReference>
<gene>
    <name evidence="10" type="primary">murF</name>
    <name evidence="15" type="ORF">HNQ80_003114</name>
</gene>
<evidence type="ECO:0000256" key="8">
    <source>
        <dbReference type="ARBA" id="ARBA00023306"/>
    </source>
</evidence>
<keyword evidence="6 10" id="KW-0133">Cell shape</keyword>
<dbReference type="InterPro" id="IPR035911">
    <property type="entry name" value="MurE/MurF_N"/>
</dbReference>
<keyword evidence="1 10" id="KW-0963">Cytoplasm</keyword>
<evidence type="ECO:0000256" key="2">
    <source>
        <dbReference type="ARBA" id="ARBA00022598"/>
    </source>
</evidence>
<accession>A0A841L3Q5</accession>
<keyword evidence="5 10" id="KW-0067">ATP-binding</keyword>
<dbReference type="Gene3D" id="3.40.1190.10">
    <property type="entry name" value="Mur-like, catalytic domain"/>
    <property type="match status" value="1"/>
</dbReference>
<evidence type="ECO:0000256" key="5">
    <source>
        <dbReference type="ARBA" id="ARBA00022840"/>
    </source>
</evidence>
<organism evidence="15 16">
    <name type="scientific">Anaerosolibacter carboniphilus</name>
    <dbReference type="NCBI Taxonomy" id="1417629"/>
    <lineage>
        <taxon>Bacteria</taxon>
        <taxon>Bacillati</taxon>
        <taxon>Bacillota</taxon>
        <taxon>Clostridia</taxon>
        <taxon>Peptostreptococcales</taxon>
        <taxon>Thermotaleaceae</taxon>
        <taxon>Anaerosolibacter</taxon>
    </lineage>
</organism>
<evidence type="ECO:0000259" key="14">
    <source>
        <dbReference type="Pfam" id="PF08245"/>
    </source>
</evidence>
<dbReference type="Pfam" id="PF02875">
    <property type="entry name" value="Mur_ligase_C"/>
    <property type="match status" value="1"/>
</dbReference>
<feature type="domain" description="Mur ligase C-terminal" evidence="13">
    <location>
        <begin position="323"/>
        <end position="450"/>
    </location>
</feature>
<proteinExistence type="inferred from homology"/>
<reference evidence="15 16" key="1">
    <citation type="submission" date="2020-08" db="EMBL/GenBank/DDBJ databases">
        <title>Genomic Encyclopedia of Type Strains, Phase IV (KMG-IV): sequencing the most valuable type-strain genomes for metagenomic binning, comparative biology and taxonomic classification.</title>
        <authorList>
            <person name="Goeker M."/>
        </authorList>
    </citation>
    <scope>NUCLEOTIDE SEQUENCE [LARGE SCALE GENOMIC DNA]</scope>
    <source>
        <strain evidence="15 16">DSM 103526</strain>
    </source>
</reference>
<feature type="domain" description="Mur ligase central" evidence="14">
    <location>
        <begin position="113"/>
        <end position="300"/>
    </location>
</feature>
<dbReference type="SUPFAM" id="SSF53244">
    <property type="entry name" value="MurD-like peptide ligases, peptide-binding domain"/>
    <property type="match status" value="1"/>
</dbReference>
<keyword evidence="2 10" id="KW-0436">Ligase</keyword>
<dbReference type="GO" id="GO:0047480">
    <property type="term" value="F:UDP-N-acetylmuramoyl-tripeptide-D-alanyl-D-alanine ligase activity"/>
    <property type="evidence" value="ECO:0007669"/>
    <property type="project" value="UniProtKB-UniRule"/>
</dbReference>
<dbReference type="PANTHER" id="PTHR43024">
    <property type="entry name" value="UDP-N-ACETYLMURAMOYL-TRIPEPTIDE--D-ALANYL-D-ALANINE LIGASE"/>
    <property type="match status" value="1"/>
</dbReference>
<comment type="catalytic activity">
    <reaction evidence="10 11">
        <text>D-alanyl-D-alanine + UDP-N-acetyl-alpha-D-muramoyl-L-alanyl-gamma-D-glutamyl-meso-2,6-diaminopimelate + ATP = UDP-N-acetyl-alpha-D-muramoyl-L-alanyl-gamma-D-glutamyl-meso-2,6-diaminopimeloyl-D-alanyl-D-alanine + ADP + phosphate + H(+)</text>
        <dbReference type="Rhea" id="RHEA:28374"/>
        <dbReference type="ChEBI" id="CHEBI:15378"/>
        <dbReference type="ChEBI" id="CHEBI:30616"/>
        <dbReference type="ChEBI" id="CHEBI:43474"/>
        <dbReference type="ChEBI" id="CHEBI:57822"/>
        <dbReference type="ChEBI" id="CHEBI:61386"/>
        <dbReference type="ChEBI" id="CHEBI:83905"/>
        <dbReference type="ChEBI" id="CHEBI:456216"/>
        <dbReference type="EC" id="6.3.2.10"/>
    </reaction>
</comment>
<dbReference type="GO" id="GO:0009252">
    <property type="term" value="P:peptidoglycan biosynthetic process"/>
    <property type="evidence" value="ECO:0007669"/>
    <property type="project" value="UniProtKB-UniRule"/>
</dbReference>
<keyword evidence="8 10" id="KW-0131">Cell cycle</keyword>
<evidence type="ECO:0000256" key="11">
    <source>
        <dbReference type="RuleBase" id="RU004136"/>
    </source>
</evidence>
<dbReference type="Proteomes" id="UP000579281">
    <property type="component" value="Unassembled WGS sequence"/>
</dbReference>
<dbReference type="EMBL" id="JACHEN010000019">
    <property type="protein sequence ID" value="MBB6217009.1"/>
    <property type="molecule type" value="Genomic_DNA"/>
</dbReference>
<dbReference type="InterPro" id="IPR036615">
    <property type="entry name" value="Mur_ligase_C_dom_sf"/>
</dbReference>
<dbReference type="InterPro" id="IPR000713">
    <property type="entry name" value="Mur_ligase_N"/>
</dbReference>
<dbReference type="SUPFAM" id="SSF63418">
    <property type="entry name" value="MurE/MurF N-terminal domain"/>
    <property type="match status" value="1"/>
</dbReference>
<dbReference type="InterPro" id="IPR036565">
    <property type="entry name" value="Mur-like_cat_sf"/>
</dbReference>
<evidence type="ECO:0000256" key="1">
    <source>
        <dbReference type="ARBA" id="ARBA00022490"/>
    </source>
</evidence>
<dbReference type="GO" id="GO:0005524">
    <property type="term" value="F:ATP binding"/>
    <property type="evidence" value="ECO:0007669"/>
    <property type="project" value="UniProtKB-UniRule"/>
</dbReference>
<dbReference type="HAMAP" id="MF_02019">
    <property type="entry name" value="MurF"/>
    <property type="match status" value="1"/>
</dbReference>
<evidence type="ECO:0000256" key="4">
    <source>
        <dbReference type="ARBA" id="ARBA00022741"/>
    </source>
</evidence>
<dbReference type="NCBIfam" id="TIGR01143">
    <property type="entry name" value="murF"/>
    <property type="match status" value="1"/>
</dbReference>
<evidence type="ECO:0000256" key="10">
    <source>
        <dbReference type="HAMAP-Rule" id="MF_02019"/>
    </source>
</evidence>
<evidence type="ECO:0000256" key="7">
    <source>
        <dbReference type="ARBA" id="ARBA00022984"/>
    </source>
</evidence>
<comment type="similarity">
    <text evidence="10">Belongs to the MurCDEF family. MurF subfamily.</text>
</comment>
<dbReference type="GO" id="GO:0008360">
    <property type="term" value="P:regulation of cell shape"/>
    <property type="evidence" value="ECO:0007669"/>
    <property type="project" value="UniProtKB-KW"/>
</dbReference>
<dbReference type="Gene3D" id="3.90.190.20">
    <property type="entry name" value="Mur ligase, C-terminal domain"/>
    <property type="match status" value="1"/>
</dbReference>
<dbReference type="Pfam" id="PF08245">
    <property type="entry name" value="Mur_ligase_M"/>
    <property type="match status" value="1"/>
</dbReference>
<feature type="binding site" evidence="10">
    <location>
        <begin position="115"/>
        <end position="121"/>
    </location>
    <ligand>
        <name>ATP</name>
        <dbReference type="ChEBI" id="CHEBI:30616"/>
    </ligand>
</feature>
<dbReference type="InterPro" id="IPR051046">
    <property type="entry name" value="MurCDEF_CellWall_CoF430Synth"/>
</dbReference>
<evidence type="ECO:0000256" key="3">
    <source>
        <dbReference type="ARBA" id="ARBA00022618"/>
    </source>
</evidence>
<dbReference type="UniPathway" id="UPA00219"/>
<name>A0A841L3Q5_9FIRM</name>
<dbReference type="Gene3D" id="3.40.1390.10">
    <property type="entry name" value="MurE/MurF, N-terminal domain"/>
    <property type="match status" value="1"/>
</dbReference>
<protein>
    <recommendedName>
        <fullName evidence="10 11">UDP-N-acetylmuramoyl-tripeptide--D-alanyl-D-alanine ligase</fullName>
        <ecNumber evidence="10 11">6.3.2.10</ecNumber>
    </recommendedName>
    <alternativeName>
        <fullName evidence="10">D-alanyl-D-alanine-adding enzyme</fullName>
    </alternativeName>
</protein>
<dbReference type="EC" id="6.3.2.10" evidence="10 11"/>
<dbReference type="SUPFAM" id="SSF53623">
    <property type="entry name" value="MurD-like peptide ligases, catalytic domain"/>
    <property type="match status" value="1"/>
</dbReference>
<evidence type="ECO:0000313" key="16">
    <source>
        <dbReference type="Proteomes" id="UP000579281"/>
    </source>
</evidence>
<dbReference type="AlphaFoldDB" id="A0A841L3Q5"/>
<keyword evidence="3 10" id="KW-0132">Cell division</keyword>
<keyword evidence="4 10" id="KW-0547">Nucleotide-binding</keyword>
<evidence type="ECO:0000313" key="15">
    <source>
        <dbReference type="EMBL" id="MBB6217009.1"/>
    </source>
</evidence>
<feature type="domain" description="Mur ligase N-terminal catalytic" evidence="12">
    <location>
        <begin position="26"/>
        <end position="101"/>
    </location>
</feature>
<keyword evidence="16" id="KW-1185">Reference proteome</keyword>
<comment type="caution">
    <text evidence="15">The sequence shown here is derived from an EMBL/GenBank/DDBJ whole genome shotgun (WGS) entry which is preliminary data.</text>
</comment>
<evidence type="ECO:0000256" key="9">
    <source>
        <dbReference type="ARBA" id="ARBA00023316"/>
    </source>
</evidence>